<keyword evidence="3" id="KW-0677">Repeat</keyword>
<evidence type="ECO:0000256" key="1">
    <source>
        <dbReference type="ARBA" id="ARBA00004496"/>
    </source>
</evidence>
<dbReference type="GO" id="GO:0006281">
    <property type="term" value="P:DNA repair"/>
    <property type="evidence" value="ECO:0007669"/>
    <property type="project" value="UniProtKB-KW"/>
</dbReference>
<keyword evidence="5" id="KW-0227">DNA damage</keyword>
<keyword evidence="10" id="KW-0234">DNA repair</keyword>
<dbReference type="PANTHER" id="PTHR43152:SF3">
    <property type="entry name" value="UVRABC SYSTEM PROTEIN A"/>
    <property type="match status" value="1"/>
</dbReference>
<gene>
    <name evidence="16" type="ORF">GNF68_17790</name>
</gene>
<protein>
    <recommendedName>
        <fullName evidence="12">UvrABC system protein A</fullName>
    </recommendedName>
    <alternativeName>
        <fullName evidence="13">Excinuclease ABC subunit A</fullName>
    </alternativeName>
</protein>
<comment type="caution">
    <text evidence="16">The sequence shown here is derived from an EMBL/GenBank/DDBJ whole genome shotgun (WGS) entry which is preliminary data.</text>
</comment>
<accession>A0AAW9I9C9</accession>
<evidence type="ECO:0000256" key="13">
    <source>
        <dbReference type="ARBA" id="ARBA00042156"/>
    </source>
</evidence>
<evidence type="ECO:0000256" key="3">
    <source>
        <dbReference type="ARBA" id="ARBA00022737"/>
    </source>
</evidence>
<feature type="non-terminal residue" evidence="16">
    <location>
        <position position="102"/>
    </location>
</feature>
<sequence>MKNIRVDGAKEGNLKNISLEIPRNKMTVFTGLSGSGKSTLAVDTIYNECQRQYLEAMGYQGIQKPKVDVINNASPAIIITQNTQNTKNPRSSVGTVTDIYTD</sequence>
<evidence type="ECO:0000256" key="7">
    <source>
        <dbReference type="ARBA" id="ARBA00022840"/>
    </source>
</evidence>
<dbReference type="InterPro" id="IPR027417">
    <property type="entry name" value="P-loop_NTPase"/>
</dbReference>
<keyword evidence="6" id="KW-0228">DNA excision</keyword>
<evidence type="ECO:0000259" key="15">
    <source>
        <dbReference type="Pfam" id="PF00005"/>
    </source>
</evidence>
<dbReference type="GO" id="GO:0005524">
    <property type="term" value="F:ATP binding"/>
    <property type="evidence" value="ECO:0007669"/>
    <property type="project" value="UniProtKB-KW"/>
</dbReference>
<dbReference type="SUPFAM" id="SSF52540">
    <property type="entry name" value="P-loop containing nucleoside triphosphate hydrolases"/>
    <property type="match status" value="1"/>
</dbReference>
<dbReference type="GO" id="GO:0004518">
    <property type="term" value="F:nuclease activity"/>
    <property type="evidence" value="ECO:0007669"/>
    <property type="project" value="UniProtKB-KW"/>
</dbReference>
<keyword evidence="7 16" id="KW-0067">ATP-binding</keyword>
<dbReference type="InterPro" id="IPR003439">
    <property type="entry name" value="ABC_transporter-like_ATP-bd"/>
</dbReference>
<dbReference type="RefSeq" id="WP_322395977.1">
    <property type="nucleotide sequence ID" value="NZ_WNUI01000779.1"/>
</dbReference>
<dbReference type="Proteomes" id="UP001288778">
    <property type="component" value="Unassembled WGS sequence"/>
</dbReference>
<dbReference type="AlphaFoldDB" id="A0AAW9I9C9"/>
<dbReference type="GO" id="GO:0016887">
    <property type="term" value="F:ATP hydrolysis activity"/>
    <property type="evidence" value="ECO:0007669"/>
    <property type="project" value="InterPro"/>
</dbReference>
<evidence type="ECO:0000256" key="11">
    <source>
        <dbReference type="ARBA" id="ARBA00038000"/>
    </source>
</evidence>
<evidence type="ECO:0000256" key="2">
    <source>
        <dbReference type="ARBA" id="ARBA00022490"/>
    </source>
</evidence>
<organism evidence="16 17">
    <name type="scientific">Clostridium perfringens</name>
    <dbReference type="NCBI Taxonomy" id="1502"/>
    <lineage>
        <taxon>Bacteria</taxon>
        <taxon>Bacillati</taxon>
        <taxon>Bacillota</taxon>
        <taxon>Clostridia</taxon>
        <taxon>Eubacteriales</taxon>
        <taxon>Clostridiaceae</taxon>
        <taxon>Clostridium</taxon>
    </lineage>
</organism>
<comment type="subcellular location">
    <subcellularLocation>
        <location evidence="1">Cytoplasm</location>
    </subcellularLocation>
</comment>
<name>A0AAW9I9C9_CLOPF</name>
<dbReference type="Gene3D" id="3.40.50.300">
    <property type="entry name" value="P-loop containing nucleotide triphosphate hydrolases"/>
    <property type="match status" value="1"/>
</dbReference>
<keyword evidence="8" id="KW-0267">Excision nuclease</keyword>
<reference evidence="16" key="1">
    <citation type="submission" date="2019-11" db="EMBL/GenBank/DDBJ databases">
        <title>Characterization of Clostridium perfringens isolates from swine manure treated agricultural soils.</title>
        <authorList>
            <person name="Wushke S.T."/>
        </authorList>
    </citation>
    <scope>NUCLEOTIDE SEQUENCE</scope>
    <source>
        <strain evidence="16">X94</strain>
    </source>
</reference>
<comment type="similarity">
    <text evidence="11">Belongs to the ABC transporter superfamily. UvrA family.</text>
</comment>
<feature type="region of interest" description="Disordered" evidence="14">
    <location>
        <begin position="81"/>
        <end position="102"/>
    </location>
</feature>
<evidence type="ECO:0000256" key="9">
    <source>
        <dbReference type="ARBA" id="ARBA00023125"/>
    </source>
</evidence>
<evidence type="ECO:0000256" key="4">
    <source>
        <dbReference type="ARBA" id="ARBA00022741"/>
    </source>
</evidence>
<proteinExistence type="inferred from homology"/>
<keyword evidence="4" id="KW-0547">Nucleotide-binding</keyword>
<evidence type="ECO:0000256" key="8">
    <source>
        <dbReference type="ARBA" id="ARBA00022881"/>
    </source>
</evidence>
<dbReference type="Pfam" id="PF00005">
    <property type="entry name" value="ABC_tran"/>
    <property type="match status" value="1"/>
</dbReference>
<dbReference type="GO" id="GO:0003677">
    <property type="term" value="F:DNA binding"/>
    <property type="evidence" value="ECO:0007669"/>
    <property type="project" value="UniProtKB-KW"/>
</dbReference>
<keyword evidence="9" id="KW-0238">DNA-binding</keyword>
<evidence type="ECO:0000256" key="6">
    <source>
        <dbReference type="ARBA" id="ARBA00022769"/>
    </source>
</evidence>
<evidence type="ECO:0000256" key="10">
    <source>
        <dbReference type="ARBA" id="ARBA00023204"/>
    </source>
</evidence>
<dbReference type="EMBL" id="WNUI01000779">
    <property type="protein sequence ID" value="MDZ4910816.1"/>
    <property type="molecule type" value="Genomic_DNA"/>
</dbReference>
<dbReference type="PANTHER" id="PTHR43152">
    <property type="entry name" value="UVRABC SYSTEM PROTEIN A"/>
    <property type="match status" value="1"/>
</dbReference>
<evidence type="ECO:0000313" key="16">
    <source>
        <dbReference type="EMBL" id="MDZ4910816.1"/>
    </source>
</evidence>
<feature type="domain" description="ABC transporter" evidence="15">
    <location>
        <begin position="14"/>
        <end position="41"/>
    </location>
</feature>
<evidence type="ECO:0000313" key="17">
    <source>
        <dbReference type="Proteomes" id="UP001288778"/>
    </source>
</evidence>
<evidence type="ECO:0000256" key="12">
    <source>
        <dbReference type="ARBA" id="ARBA00039316"/>
    </source>
</evidence>
<evidence type="ECO:0000256" key="14">
    <source>
        <dbReference type="SAM" id="MobiDB-lite"/>
    </source>
</evidence>
<evidence type="ECO:0000256" key="5">
    <source>
        <dbReference type="ARBA" id="ARBA00022763"/>
    </source>
</evidence>
<keyword evidence="2" id="KW-0963">Cytoplasm</keyword>
<dbReference type="GO" id="GO:0005737">
    <property type="term" value="C:cytoplasm"/>
    <property type="evidence" value="ECO:0007669"/>
    <property type="project" value="UniProtKB-SubCell"/>
</dbReference>
<dbReference type="Gene3D" id="1.20.1580.10">
    <property type="entry name" value="ABC transporter ATPase like domain"/>
    <property type="match status" value="1"/>
</dbReference>